<keyword evidence="1" id="KW-0812">Transmembrane</keyword>
<feature type="transmembrane region" description="Helical" evidence="1">
    <location>
        <begin position="211"/>
        <end position="230"/>
    </location>
</feature>
<feature type="transmembrane region" description="Helical" evidence="1">
    <location>
        <begin position="272"/>
        <end position="291"/>
    </location>
</feature>
<feature type="transmembrane region" description="Helical" evidence="1">
    <location>
        <begin position="15"/>
        <end position="35"/>
    </location>
</feature>
<proteinExistence type="predicted"/>
<feature type="transmembrane region" description="Helical" evidence="1">
    <location>
        <begin position="303"/>
        <end position="322"/>
    </location>
</feature>
<feature type="transmembrane region" description="Helical" evidence="1">
    <location>
        <begin position="175"/>
        <end position="204"/>
    </location>
</feature>
<keyword evidence="1" id="KW-0472">Membrane</keyword>
<dbReference type="AlphaFoldDB" id="A0A202CBT4"/>
<evidence type="ECO:0000313" key="2">
    <source>
        <dbReference type="EMBL" id="OVE61293.1"/>
    </source>
</evidence>
<dbReference type="EMBL" id="MVAG01000064">
    <property type="protein sequence ID" value="OVE61293.1"/>
    <property type="molecule type" value="Genomic_DNA"/>
</dbReference>
<feature type="transmembrane region" description="Helical" evidence="1">
    <location>
        <begin position="152"/>
        <end position="169"/>
    </location>
</feature>
<accession>A0A202CBT4</accession>
<feature type="transmembrane region" description="Helical" evidence="1">
    <location>
        <begin position="97"/>
        <end position="115"/>
    </location>
</feature>
<name>A0A202CBT4_9FLAO</name>
<reference evidence="3" key="1">
    <citation type="submission" date="2017-02" db="EMBL/GenBank/DDBJ databases">
        <authorList>
            <person name="Tetz G."/>
            <person name="Tetz V."/>
        </authorList>
    </citation>
    <scope>NUCLEOTIDE SEQUENCE [LARGE SCALE GENOMIC DNA]</scope>
    <source>
        <strain evidence="3">VT16-26</strain>
    </source>
</reference>
<comment type="caution">
    <text evidence="2">The sequence shown here is derived from an EMBL/GenBank/DDBJ whole genome shotgun (WGS) entry which is preliminary data.</text>
</comment>
<protein>
    <recommendedName>
        <fullName evidence="4">Glycosyltransferase RgtA/B/C/D-like domain-containing protein</fullName>
    </recommendedName>
</protein>
<organism evidence="2 3">
    <name type="scientific">Chryseobacterium mucoviscidosis</name>
    <dbReference type="NCBI Taxonomy" id="1945581"/>
    <lineage>
        <taxon>Bacteria</taxon>
        <taxon>Pseudomonadati</taxon>
        <taxon>Bacteroidota</taxon>
        <taxon>Flavobacteriia</taxon>
        <taxon>Flavobacteriales</taxon>
        <taxon>Weeksellaceae</taxon>
        <taxon>Chryseobacterium group</taxon>
        <taxon>Chryseobacterium</taxon>
    </lineage>
</organism>
<evidence type="ECO:0000313" key="3">
    <source>
        <dbReference type="Proteomes" id="UP000196355"/>
    </source>
</evidence>
<gene>
    <name evidence="2" type="ORF">B0E34_02600</name>
</gene>
<evidence type="ECO:0000256" key="1">
    <source>
        <dbReference type="SAM" id="Phobius"/>
    </source>
</evidence>
<dbReference type="Proteomes" id="UP000196355">
    <property type="component" value="Unassembled WGS sequence"/>
</dbReference>
<feature type="transmembrane region" description="Helical" evidence="1">
    <location>
        <begin position="127"/>
        <end position="145"/>
    </location>
</feature>
<keyword evidence="1" id="KW-1133">Transmembrane helix</keyword>
<feature type="transmembrane region" description="Helical" evidence="1">
    <location>
        <begin position="359"/>
        <end position="378"/>
    </location>
</feature>
<sequence length="535" mass="62136">MNLNMQASSKVNLKSFIISLLFFAAVCAAYFLISLSKTDGHYIYMIDDAYIHLAMAKNFALYDVWGVTKYKFSSTSSSPLFTYILSVLIKVSGNNDLLSLWVNIFFGVGTVYFLNKYFSGVFNTAKNIVLSVLFILFFSVMHLQVLSGMEHVFHVFLFVVNIFCLSNFKNKYSVFGFYLTLLLMGLVRFESMFYFVILAFLFFLIKKWKNVFLILLVGFIPIVLFCYFNFQHDGYLFPNSVIVKGTRFTFDSHFPNQLKTIFLDNFLLNVSFYKIGLFPIMICLILMIRDFRTKNFQQIVKDHFLLIVISLLMICHSMFADLKGMFRYEAYILTGFSMALIPKLKGLFENFRTYIKKELIISGFILVNIFLLVYKFSFAHKMLIDGGKNIYEQQIQSARFLHTYYNKSKVVANDIGAVTYYTDIHLLDIAGLGSKETIVFNENKRHADSQFQSFLTKYTTVNNYDIAIIYEAWLQTYIPKNWTKVAELKISNPITVAKDKVSVYSVNGNNLEELKNNIKDFHWNRNVRVTIVDKP</sequence>
<evidence type="ECO:0008006" key="4">
    <source>
        <dbReference type="Google" id="ProtNLM"/>
    </source>
</evidence>
<keyword evidence="3" id="KW-1185">Reference proteome</keyword>